<gene>
    <name evidence="2" type="ORF">K7432_011976</name>
</gene>
<dbReference type="InterPro" id="IPR053832">
    <property type="entry name" value="DUF6924"/>
</dbReference>
<evidence type="ECO:0000313" key="2">
    <source>
        <dbReference type="EMBL" id="KAK9762357.1"/>
    </source>
</evidence>
<dbReference type="EMBL" id="JASJQH010000987">
    <property type="protein sequence ID" value="KAK9762357.1"/>
    <property type="molecule type" value="Genomic_DNA"/>
</dbReference>
<keyword evidence="3" id="KW-1185">Reference proteome</keyword>
<accession>A0ABR2WLI9</accession>
<reference evidence="2 3" key="1">
    <citation type="submission" date="2023-04" db="EMBL/GenBank/DDBJ databases">
        <title>Genome of Basidiobolus ranarum AG-B5.</title>
        <authorList>
            <person name="Stajich J.E."/>
            <person name="Carter-House D."/>
            <person name="Gryganskyi A."/>
        </authorList>
    </citation>
    <scope>NUCLEOTIDE SEQUENCE [LARGE SCALE GENOMIC DNA]</scope>
    <source>
        <strain evidence="2 3">AG-B5</strain>
    </source>
</reference>
<name>A0ABR2WLI9_9FUNG</name>
<proteinExistence type="predicted"/>
<dbReference type="Pfam" id="PF21962">
    <property type="entry name" value="DUF6924"/>
    <property type="match status" value="1"/>
</dbReference>
<feature type="domain" description="DUF6924" evidence="1">
    <location>
        <begin position="6"/>
        <end position="115"/>
    </location>
</feature>
<evidence type="ECO:0000259" key="1">
    <source>
        <dbReference type="Pfam" id="PF21962"/>
    </source>
</evidence>
<organism evidence="2 3">
    <name type="scientific">Basidiobolus ranarum</name>
    <dbReference type="NCBI Taxonomy" id="34480"/>
    <lineage>
        <taxon>Eukaryota</taxon>
        <taxon>Fungi</taxon>
        <taxon>Fungi incertae sedis</taxon>
        <taxon>Zoopagomycota</taxon>
        <taxon>Entomophthoromycotina</taxon>
        <taxon>Basidiobolomycetes</taxon>
        <taxon>Basidiobolales</taxon>
        <taxon>Basidiobolaceae</taxon>
        <taxon>Basidiobolus</taxon>
    </lineage>
</organism>
<dbReference type="Proteomes" id="UP001479436">
    <property type="component" value="Unassembled WGS sequence"/>
</dbReference>
<evidence type="ECO:0000313" key="3">
    <source>
        <dbReference type="Proteomes" id="UP001479436"/>
    </source>
</evidence>
<sequence length="125" mass="14855">MSDDIICFRTDYTDDEKWNFLKKKTDEGEYACNLVFREGDKYKNKGTDELFKCYKPLDEEPYFFVIGDSKTMSDNIFVIADTRTKKTFRCRVETLWEPVCNLHVGTLDIKYFEEHLVGDVYEPED</sequence>
<protein>
    <recommendedName>
        <fullName evidence="1">DUF6924 domain-containing protein</fullName>
    </recommendedName>
</protein>
<comment type="caution">
    <text evidence="2">The sequence shown here is derived from an EMBL/GenBank/DDBJ whole genome shotgun (WGS) entry which is preliminary data.</text>
</comment>